<reference evidence="11" key="1">
    <citation type="submission" date="2012-12" db="EMBL/GenBank/DDBJ databases">
        <authorList>
            <person name="Hellsten U."/>
            <person name="Grimwood J."/>
            <person name="Chapman J.A."/>
            <person name="Shapiro H."/>
            <person name="Aerts A."/>
            <person name="Otillar R.P."/>
            <person name="Terry A.Y."/>
            <person name="Boore J.L."/>
            <person name="Simakov O."/>
            <person name="Marletaz F."/>
            <person name="Cho S.-J."/>
            <person name="Edsinger-Gonzales E."/>
            <person name="Havlak P."/>
            <person name="Kuo D.-H."/>
            <person name="Larsson T."/>
            <person name="Lv J."/>
            <person name="Arendt D."/>
            <person name="Savage R."/>
            <person name="Osoegawa K."/>
            <person name="de Jong P."/>
            <person name="Lindberg D.R."/>
            <person name="Seaver E.C."/>
            <person name="Weisblat D.A."/>
            <person name="Putnam N.H."/>
            <person name="Grigoriev I.V."/>
            <person name="Rokhsar D.S."/>
        </authorList>
    </citation>
    <scope>NUCLEOTIDE SEQUENCE</scope>
    <source>
        <strain evidence="11">I ESC-2004</strain>
    </source>
</reference>
<dbReference type="HOGENOM" id="CLU_032589_1_0_1"/>
<keyword evidence="2" id="KW-0328">Glycosyltransferase</keyword>
<dbReference type="InterPro" id="IPR007657">
    <property type="entry name" value="Glycosyltransferase_61"/>
</dbReference>
<dbReference type="EnsemblMetazoa" id="CapteT195961">
    <property type="protein sequence ID" value="CapteP195961"/>
    <property type="gene ID" value="CapteG195961"/>
</dbReference>
<gene>
    <name evidence="9" type="ORF">CAPTEDRAFT_195961</name>
</gene>
<evidence type="ECO:0000256" key="1">
    <source>
        <dbReference type="ARBA" id="ARBA00004167"/>
    </source>
</evidence>
<dbReference type="EMBL" id="AMQN01015074">
    <property type="status" value="NOT_ANNOTATED_CDS"/>
    <property type="molecule type" value="Genomic_DNA"/>
</dbReference>
<dbReference type="PANTHER" id="PTHR20961">
    <property type="entry name" value="GLYCOSYLTRANSFERASE"/>
    <property type="match status" value="1"/>
</dbReference>
<evidence type="ECO:0000313" key="11">
    <source>
        <dbReference type="Proteomes" id="UP000014760"/>
    </source>
</evidence>
<keyword evidence="3" id="KW-0808">Transferase</keyword>
<dbReference type="InterPro" id="IPR049625">
    <property type="entry name" value="Glyco_transf_61_cat"/>
</dbReference>
<keyword evidence="7" id="KW-0325">Glycoprotein</keyword>
<reference evidence="9 11" key="2">
    <citation type="journal article" date="2013" name="Nature">
        <title>Insights into bilaterian evolution from three spiralian genomes.</title>
        <authorList>
            <person name="Simakov O."/>
            <person name="Marletaz F."/>
            <person name="Cho S.J."/>
            <person name="Edsinger-Gonzales E."/>
            <person name="Havlak P."/>
            <person name="Hellsten U."/>
            <person name="Kuo D.H."/>
            <person name="Larsson T."/>
            <person name="Lv J."/>
            <person name="Arendt D."/>
            <person name="Savage R."/>
            <person name="Osoegawa K."/>
            <person name="de Jong P."/>
            <person name="Grimwood J."/>
            <person name="Chapman J.A."/>
            <person name="Shapiro H."/>
            <person name="Aerts A."/>
            <person name="Otillar R.P."/>
            <person name="Terry A.Y."/>
            <person name="Boore J.L."/>
            <person name="Grigoriev I.V."/>
            <person name="Lindberg D.R."/>
            <person name="Seaver E.C."/>
            <person name="Weisblat D.A."/>
            <person name="Putnam N.H."/>
            <person name="Rokhsar D.S."/>
        </authorList>
    </citation>
    <scope>NUCLEOTIDE SEQUENCE</scope>
    <source>
        <strain evidence="9 11">I ESC-2004</strain>
    </source>
</reference>
<name>R7T6P6_CAPTE</name>
<dbReference type="GO" id="GO:0035269">
    <property type="term" value="P:protein O-linked glycosylation via mannose"/>
    <property type="evidence" value="ECO:0007669"/>
    <property type="project" value="TreeGrafter"/>
</dbReference>
<reference evidence="10" key="3">
    <citation type="submission" date="2015-06" db="UniProtKB">
        <authorList>
            <consortium name="EnsemblMetazoa"/>
        </authorList>
    </citation>
    <scope>IDENTIFICATION</scope>
</reference>
<dbReference type="Pfam" id="PF04577">
    <property type="entry name" value="Glyco_transf_61"/>
    <property type="match status" value="1"/>
</dbReference>
<keyword evidence="11" id="KW-1185">Reference proteome</keyword>
<evidence type="ECO:0000313" key="9">
    <source>
        <dbReference type="EMBL" id="ELT89053.1"/>
    </source>
</evidence>
<keyword evidence="5" id="KW-1133">Transmembrane helix</keyword>
<evidence type="ECO:0000256" key="7">
    <source>
        <dbReference type="ARBA" id="ARBA00023180"/>
    </source>
</evidence>
<evidence type="ECO:0000256" key="4">
    <source>
        <dbReference type="ARBA" id="ARBA00022692"/>
    </source>
</evidence>
<dbReference type="PANTHER" id="PTHR20961:SF38">
    <property type="entry name" value="PROTEIN O-LINKED-MANNOSE BETA-1,4-N-ACETYLGLUCOSAMINYLTRANSFERASE 2"/>
    <property type="match status" value="1"/>
</dbReference>
<evidence type="ECO:0000259" key="8">
    <source>
        <dbReference type="Pfam" id="PF04577"/>
    </source>
</evidence>
<evidence type="ECO:0000313" key="10">
    <source>
        <dbReference type="EnsemblMetazoa" id="CapteP195961"/>
    </source>
</evidence>
<protein>
    <recommendedName>
        <fullName evidence="8">Glycosyltransferase 61 catalytic domain-containing protein</fullName>
    </recommendedName>
</protein>
<evidence type="ECO:0000256" key="6">
    <source>
        <dbReference type="ARBA" id="ARBA00023136"/>
    </source>
</evidence>
<keyword evidence="6" id="KW-0472">Membrane</keyword>
<sequence length="478" mass="55078">MLQKGGSVLFAFISVTFVVYCAFQNRLSLNKFVVAESINDTDAVSLSVEERLVALTSMMTSYLDEIDSTRRELLKAENKQLVKTDIQYKHHKRLLARSENFFEQLEAFPFVRTVYFKWDIAEMRKYLYPTQYPFTSNDCELISKFNPSKCSTDINGLLRGQILNDSFISLGLPSKYAHDSARKTWTFLHVIQDAVVSERGDVIAGNLTLTPQRCKYMTIGDIPGHNSNLKVYDEVFDVHQFWDQAFYHSHFESVPRLAPYIKFLNDNPNVKIFLRTGNPITSFLGIKDLDKRRLRDWRFRAKVLYSPAGCACGNPALLTTQLASLYAKRDLENNPQKRNKIVLIKRSHKRFFRQHDEIAAMLETQASEHDLELFIFRDDPVPSINLTRRMFNEAIIIIAPHGAGESNMMYAQPGTVIIEGMCFESKVKVNMAYKLTAELLGMRYYGLLFKYGCFDITAKQIEIPVKHLLQHLILLRTT</sequence>
<evidence type="ECO:0000256" key="5">
    <source>
        <dbReference type="ARBA" id="ARBA00022989"/>
    </source>
</evidence>
<dbReference type="GO" id="GO:0005783">
    <property type="term" value="C:endoplasmic reticulum"/>
    <property type="evidence" value="ECO:0007669"/>
    <property type="project" value="TreeGrafter"/>
</dbReference>
<keyword evidence="4" id="KW-0812">Transmembrane</keyword>
<proteinExistence type="predicted"/>
<dbReference type="Proteomes" id="UP000014760">
    <property type="component" value="Unassembled WGS sequence"/>
</dbReference>
<dbReference type="OrthoDB" id="2102136at2759"/>
<accession>R7T6P6</accession>
<dbReference type="GO" id="GO:0016020">
    <property type="term" value="C:membrane"/>
    <property type="evidence" value="ECO:0007669"/>
    <property type="project" value="UniProtKB-SubCell"/>
</dbReference>
<dbReference type="AlphaFoldDB" id="R7T6P6"/>
<dbReference type="STRING" id="283909.R7T6P6"/>
<dbReference type="EMBL" id="KB311561">
    <property type="protein sequence ID" value="ELT89053.1"/>
    <property type="molecule type" value="Genomic_DNA"/>
</dbReference>
<comment type="subcellular location">
    <subcellularLocation>
        <location evidence="1">Membrane</location>
        <topology evidence="1">Single-pass membrane protein</topology>
    </subcellularLocation>
</comment>
<organism evidence="9">
    <name type="scientific">Capitella teleta</name>
    <name type="common">Polychaete worm</name>
    <dbReference type="NCBI Taxonomy" id="283909"/>
    <lineage>
        <taxon>Eukaryota</taxon>
        <taxon>Metazoa</taxon>
        <taxon>Spiralia</taxon>
        <taxon>Lophotrochozoa</taxon>
        <taxon>Annelida</taxon>
        <taxon>Polychaeta</taxon>
        <taxon>Sedentaria</taxon>
        <taxon>Scolecida</taxon>
        <taxon>Capitellidae</taxon>
        <taxon>Capitella</taxon>
    </lineage>
</organism>
<evidence type="ECO:0000256" key="2">
    <source>
        <dbReference type="ARBA" id="ARBA00022676"/>
    </source>
</evidence>
<evidence type="ECO:0000256" key="3">
    <source>
        <dbReference type="ARBA" id="ARBA00022679"/>
    </source>
</evidence>
<dbReference type="GO" id="GO:0097363">
    <property type="term" value="F:protein O-acetylglucosaminyltransferase activity"/>
    <property type="evidence" value="ECO:0007669"/>
    <property type="project" value="TreeGrafter"/>
</dbReference>
<feature type="domain" description="Glycosyltransferase 61 catalytic" evidence="8">
    <location>
        <begin position="246"/>
        <end position="418"/>
    </location>
</feature>